<evidence type="ECO:0000313" key="2">
    <source>
        <dbReference type="EMBL" id="TDD37781.1"/>
    </source>
</evidence>
<accession>A0A4R4Y0N2</accession>
<dbReference type="InterPro" id="IPR049978">
    <property type="entry name" value="SCO6880-like"/>
</dbReference>
<dbReference type="AlphaFoldDB" id="A0A4R4Y0N2"/>
<evidence type="ECO:0000256" key="1">
    <source>
        <dbReference type="SAM" id="Phobius"/>
    </source>
</evidence>
<evidence type="ECO:0000313" key="3">
    <source>
        <dbReference type="Proteomes" id="UP000294947"/>
    </source>
</evidence>
<evidence type="ECO:0008006" key="4">
    <source>
        <dbReference type="Google" id="ProtNLM"/>
    </source>
</evidence>
<dbReference type="OrthoDB" id="5169343at2"/>
<dbReference type="EMBL" id="SMKW01000092">
    <property type="protein sequence ID" value="TDD37781.1"/>
    <property type="molecule type" value="Genomic_DNA"/>
</dbReference>
<name>A0A4R4Y0N2_9PSEU</name>
<dbReference type="RefSeq" id="WP_132493883.1">
    <property type="nucleotide sequence ID" value="NZ_SMKW01000092.1"/>
</dbReference>
<gene>
    <name evidence="2" type="ORF">E1288_39950</name>
</gene>
<dbReference type="NCBIfam" id="NF042935">
    <property type="entry name" value="SCO6880_fam"/>
    <property type="match status" value="1"/>
</dbReference>
<keyword evidence="1" id="KW-1133">Transmembrane helix</keyword>
<keyword evidence="1" id="KW-0472">Membrane</keyword>
<reference evidence="2 3" key="1">
    <citation type="submission" date="2019-03" db="EMBL/GenBank/DDBJ databases">
        <title>Draft genome sequences of novel Actinobacteria.</title>
        <authorList>
            <person name="Sahin N."/>
            <person name="Ay H."/>
            <person name="Saygin H."/>
        </authorList>
    </citation>
    <scope>NUCLEOTIDE SEQUENCE [LARGE SCALE GENOMIC DNA]</scope>
    <source>
        <strain evidence="2 3">7K502</strain>
    </source>
</reference>
<keyword evidence="3" id="KW-1185">Reference proteome</keyword>
<feature type="transmembrane region" description="Helical" evidence="1">
    <location>
        <begin position="45"/>
        <end position="64"/>
    </location>
</feature>
<feature type="transmembrane region" description="Helical" evidence="1">
    <location>
        <begin position="15"/>
        <end position="39"/>
    </location>
</feature>
<proteinExistence type="predicted"/>
<organism evidence="2 3">
    <name type="scientific">Saccharopolyspora elongata</name>
    <dbReference type="NCBI Taxonomy" id="2530387"/>
    <lineage>
        <taxon>Bacteria</taxon>
        <taxon>Bacillati</taxon>
        <taxon>Actinomycetota</taxon>
        <taxon>Actinomycetes</taxon>
        <taxon>Pseudonocardiales</taxon>
        <taxon>Pseudonocardiaceae</taxon>
        <taxon>Saccharopolyspora</taxon>
    </lineage>
</organism>
<protein>
    <recommendedName>
        <fullName evidence="4">PrgI family protein</fullName>
    </recommendedName>
</protein>
<keyword evidence="1" id="KW-0812">Transmembrane</keyword>
<sequence length="501" mass="53407">MTTTRVYRGFRRESAGWIFGLSGLRAIAVAALAVPVVWAISAGRWWTALILALVCGAVAALMIVPVRGRPAARWLVDWVLHQVGVVFGWSRWQSRAAAGLPVAPDEPDLPGVLSRFTMPDGPPYRGRRVCLLHDTADGRWGATARLVHTGVGLTSAEVREMLASRLGTMLRSLGQRGVIDRVSVVVRSVPDDGVEDAIYRARHQAPDAPELAIEAADELSRIIGKASVRHEVFVTVSATEDALRRPARAAGGGVDGRAAVLYRALDGVEDPLRSLGASSVQWLDGAQMAEAIRTAFNPQAAAVLTSARLTGDAGDDRGLPLAAAGATRAPSPDRRAYHHDGSTSVSYSVLMPPTGTTFGSLGPLLAIRSPGERRTLAIHYEILPQTAASRDVRRQRFAAGLAHELKARRGFARTATDSRLARTAGAQEQAVDAGHALVRYAVSASITVPSDESIEDHAARMESDIAGRFRLLRLELAQDSGFVAACVPVGVGLPRVREGLL</sequence>
<comment type="caution">
    <text evidence="2">The sequence shown here is derived from an EMBL/GenBank/DDBJ whole genome shotgun (WGS) entry which is preliminary data.</text>
</comment>
<dbReference type="Proteomes" id="UP000294947">
    <property type="component" value="Unassembled WGS sequence"/>
</dbReference>